<keyword evidence="15" id="KW-1185">Reference proteome</keyword>
<comment type="cofactor">
    <cofactor evidence="9 11">
        <name>Mg(2+)</name>
        <dbReference type="ChEBI" id="CHEBI:18420"/>
    </cofactor>
    <text evidence="9 11">Binds 2 magnesium ions per subunit.</text>
</comment>
<dbReference type="GO" id="GO:0000287">
    <property type="term" value="F:magnesium ion binding"/>
    <property type="evidence" value="ECO:0007669"/>
    <property type="project" value="InterPro"/>
</dbReference>
<feature type="domain" description="Inositol-tetrakisphosphate 1-kinase N-terminal" evidence="13">
    <location>
        <begin position="6"/>
        <end position="65"/>
    </location>
</feature>
<feature type="binding site" evidence="10">
    <location>
        <position position="25"/>
    </location>
    <ligand>
        <name>1D-myo-inositol 1,3,4-trisphosphate</name>
        <dbReference type="ChEBI" id="CHEBI:58414"/>
    </ligand>
</feature>
<evidence type="ECO:0000313" key="15">
    <source>
        <dbReference type="Proteomes" id="UP000683360"/>
    </source>
</evidence>
<feature type="binding site" evidence="10">
    <location>
        <position position="283"/>
    </location>
    <ligand>
        <name>1D-myo-inositol 1,3,4-trisphosphate</name>
        <dbReference type="ChEBI" id="CHEBI:58414"/>
    </ligand>
</feature>
<gene>
    <name evidence="14" type="ORF">MEDL_25755</name>
</gene>
<proteinExistence type="inferred from homology"/>
<dbReference type="InterPro" id="IPR041429">
    <property type="entry name" value="ITPK1_N"/>
</dbReference>
<keyword evidence="5 9" id="KW-0547">Nucleotide-binding</keyword>
<feature type="binding site" evidence="11">
    <location>
        <position position="279"/>
    </location>
    <ligand>
        <name>Mg(2+)</name>
        <dbReference type="ChEBI" id="CHEBI:18420"/>
        <label>2</label>
    </ligand>
</feature>
<reference evidence="14" key="1">
    <citation type="submission" date="2021-03" db="EMBL/GenBank/DDBJ databases">
        <authorList>
            <person name="Bekaert M."/>
        </authorList>
    </citation>
    <scope>NUCLEOTIDE SEQUENCE</scope>
</reference>
<dbReference type="PANTHER" id="PTHR14217">
    <property type="entry name" value="INOSITOL-TETRAKISPHOSPHATE 1-KINASE"/>
    <property type="match status" value="1"/>
</dbReference>
<feature type="binding site" evidence="11">
    <location>
        <position position="277"/>
    </location>
    <ligand>
        <name>Mg(2+)</name>
        <dbReference type="ChEBI" id="CHEBI:18420"/>
        <label>1</label>
    </ligand>
</feature>
<feature type="binding site" evidence="11">
    <location>
        <position position="277"/>
    </location>
    <ligand>
        <name>Mg(2+)</name>
        <dbReference type="ChEBI" id="CHEBI:18420"/>
        <label>2</label>
    </ligand>
</feature>
<comment type="subunit">
    <text evidence="2 9">Monomer.</text>
</comment>
<evidence type="ECO:0000256" key="6">
    <source>
        <dbReference type="ARBA" id="ARBA00022777"/>
    </source>
</evidence>
<keyword evidence="6 9" id="KW-0418">Kinase</keyword>
<dbReference type="Gene3D" id="3.40.50.11370">
    <property type="match status" value="1"/>
</dbReference>
<feature type="binding site" evidence="10">
    <location>
        <position position="124"/>
    </location>
    <ligand>
        <name>ATP</name>
        <dbReference type="ChEBI" id="CHEBI:30616"/>
    </ligand>
</feature>
<feature type="binding site" evidence="11">
    <location>
        <position position="263"/>
    </location>
    <ligand>
        <name>Mg(2+)</name>
        <dbReference type="ChEBI" id="CHEBI:18420"/>
        <label>1</label>
    </ligand>
</feature>
<dbReference type="Pfam" id="PF17927">
    <property type="entry name" value="Ins134_P3_kin_N"/>
    <property type="match status" value="1"/>
</dbReference>
<feature type="binding site" evidence="10">
    <location>
        <begin position="156"/>
        <end position="167"/>
    </location>
    <ligand>
        <name>ATP</name>
        <dbReference type="ChEBI" id="CHEBI:30616"/>
    </ligand>
</feature>
<evidence type="ECO:0000256" key="8">
    <source>
        <dbReference type="ARBA" id="ARBA00022842"/>
    </source>
</evidence>
<comment type="caution">
    <text evidence="14">The sequence shown here is derived from an EMBL/GenBank/DDBJ whole genome shotgun (WGS) entry which is preliminary data.</text>
</comment>
<evidence type="ECO:0000256" key="9">
    <source>
        <dbReference type="PIRNR" id="PIRNR038186"/>
    </source>
</evidence>
<organism evidence="14 15">
    <name type="scientific">Mytilus edulis</name>
    <name type="common">Blue mussel</name>
    <dbReference type="NCBI Taxonomy" id="6550"/>
    <lineage>
        <taxon>Eukaryota</taxon>
        <taxon>Metazoa</taxon>
        <taxon>Spiralia</taxon>
        <taxon>Lophotrochozoa</taxon>
        <taxon>Mollusca</taxon>
        <taxon>Bivalvia</taxon>
        <taxon>Autobranchia</taxon>
        <taxon>Pteriomorphia</taxon>
        <taxon>Mytilida</taxon>
        <taxon>Mytiloidea</taxon>
        <taxon>Mytilidae</taxon>
        <taxon>Mytilinae</taxon>
        <taxon>Mytilus</taxon>
    </lineage>
</organism>
<keyword evidence="7 9" id="KW-0067">ATP-binding</keyword>
<accession>A0A8S3RZJ8</accession>
<dbReference type="GO" id="GO:0052725">
    <property type="term" value="F:inositol-1,3,4-trisphosphate 6-kinase activity"/>
    <property type="evidence" value="ECO:0007669"/>
    <property type="project" value="InterPro"/>
</dbReference>
<dbReference type="PANTHER" id="PTHR14217:SF1">
    <property type="entry name" value="INOSITOL-TETRAKISPHOSPHATE 1-KINASE"/>
    <property type="match status" value="1"/>
</dbReference>
<comment type="catalytic activity">
    <reaction evidence="9">
        <text>1D-myo-inositol 3,4,5,6-tetrakisphosphate + ATP = 1D-myo-inositol 1,3,4,5,6-pentakisphosphate + ADP + H(+)</text>
        <dbReference type="Rhea" id="RHEA:12452"/>
        <dbReference type="ChEBI" id="CHEBI:15378"/>
        <dbReference type="ChEBI" id="CHEBI:30616"/>
        <dbReference type="ChEBI" id="CHEBI:57539"/>
        <dbReference type="ChEBI" id="CHEBI:57733"/>
        <dbReference type="ChEBI" id="CHEBI:456216"/>
        <dbReference type="EC" id="2.7.1.134"/>
    </reaction>
</comment>
<feature type="binding site" evidence="10">
    <location>
        <position position="182"/>
    </location>
    <ligand>
        <name>ATP</name>
        <dbReference type="ChEBI" id="CHEBI:30616"/>
    </ligand>
</feature>
<comment type="function">
    <text evidence="9">Kinase that can phosphorylate various inositol polyphosphate such as Ins(3,4,5,6)P4 or Ins(1,3,4)P3.</text>
</comment>
<protein>
    <recommendedName>
        <fullName evidence="9">Inositol-tetrakisphosphate 1-kinase</fullName>
        <ecNumber evidence="9">2.7.1.134</ecNumber>
    </recommendedName>
</protein>
<evidence type="ECO:0000256" key="5">
    <source>
        <dbReference type="ARBA" id="ARBA00022741"/>
    </source>
</evidence>
<evidence type="ECO:0000256" key="3">
    <source>
        <dbReference type="ARBA" id="ARBA00022679"/>
    </source>
</evidence>
<dbReference type="Pfam" id="PF05770">
    <property type="entry name" value="Ins134_P3_kin"/>
    <property type="match status" value="1"/>
</dbReference>
<dbReference type="GO" id="GO:0005524">
    <property type="term" value="F:ATP binding"/>
    <property type="evidence" value="ECO:0007669"/>
    <property type="project" value="UniProtKB-KW"/>
</dbReference>
<evidence type="ECO:0000256" key="7">
    <source>
        <dbReference type="ARBA" id="ARBA00022840"/>
    </source>
</evidence>
<keyword evidence="3 9" id="KW-0808">Transferase</keyword>
<evidence type="ECO:0000259" key="13">
    <source>
        <dbReference type="Pfam" id="PF17927"/>
    </source>
</evidence>
<evidence type="ECO:0000256" key="11">
    <source>
        <dbReference type="PIRSR" id="PIRSR038186-2"/>
    </source>
</evidence>
<feature type="binding site" evidence="10">
    <location>
        <position position="279"/>
    </location>
    <ligand>
        <name>1D-myo-inositol 1,3,4-trisphosphate</name>
        <dbReference type="ChEBI" id="CHEBI:58414"/>
    </ligand>
</feature>
<feature type="binding site" evidence="10">
    <location>
        <position position="72"/>
    </location>
    <ligand>
        <name>ATP</name>
        <dbReference type="ChEBI" id="CHEBI:30616"/>
    </ligand>
</feature>
<feature type="binding site" evidence="10">
    <location>
        <position position="135"/>
    </location>
    <ligand>
        <name>1D-myo-inositol 1,3,4-trisphosphate</name>
        <dbReference type="ChEBI" id="CHEBI:58414"/>
    </ligand>
</feature>
<keyword evidence="8 9" id="KW-0460">Magnesium</keyword>
<dbReference type="SUPFAM" id="SSF56059">
    <property type="entry name" value="Glutathione synthetase ATP-binding domain-like"/>
    <property type="match status" value="1"/>
</dbReference>
<dbReference type="GO" id="GO:0005737">
    <property type="term" value="C:cytoplasm"/>
    <property type="evidence" value="ECO:0007669"/>
    <property type="project" value="TreeGrafter"/>
</dbReference>
<evidence type="ECO:0000313" key="14">
    <source>
        <dbReference type="EMBL" id="CAG2211759.1"/>
    </source>
</evidence>
<dbReference type="FunFam" id="3.30.1490.220:FF:000002">
    <property type="entry name" value="Inositol-tetrakisphosphate 1-kinase"/>
    <property type="match status" value="1"/>
</dbReference>
<evidence type="ECO:0000256" key="2">
    <source>
        <dbReference type="ARBA" id="ARBA00011245"/>
    </source>
</evidence>
<feature type="domain" description="Inositol 1,3,4-trisphosphate 5/6-kinase ATP-grasp" evidence="12">
    <location>
        <begin position="90"/>
        <end position="299"/>
    </location>
</feature>
<evidence type="ECO:0000256" key="1">
    <source>
        <dbReference type="ARBA" id="ARBA00009601"/>
    </source>
</evidence>
<dbReference type="EC" id="2.7.1.134" evidence="9"/>
<dbReference type="InterPro" id="IPR008656">
    <property type="entry name" value="Inositol_tetrakis-P_1-kinase"/>
</dbReference>
<dbReference type="GO" id="GO:0032957">
    <property type="term" value="P:inositol trisphosphate metabolic process"/>
    <property type="evidence" value="ECO:0007669"/>
    <property type="project" value="InterPro"/>
</dbReference>
<dbReference type="OrthoDB" id="25308at2759"/>
<comment type="similarity">
    <text evidence="1 9">Belongs to the ITPK1 family.</text>
</comment>
<dbReference type="Gene3D" id="3.30.1490.220">
    <property type="match status" value="1"/>
</dbReference>
<feature type="binding site" evidence="10">
    <location>
        <position position="167"/>
    </location>
    <ligand>
        <name>1D-myo-inositol 1,3,4-trisphosphate</name>
        <dbReference type="ChEBI" id="CHEBI:58414"/>
    </ligand>
</feature>
<name>A0A8S3RZJ8_MYTED</name>
<dbReference type="GO" id="GO:0047325">
    <property type="term" value="F:inositol-3,4,5,6-tetrakisphosphate 1-kinase activity"/>
    <property type="evidence" value="ECO:0007669"/>
    <property type="project" value="UniProtKB-EC"/>
</dbReference>
<dbReference type="EMBL" id="CAJPWZ010001274">
    <property type="protein sequence ID" value="CAG2211759.1"/>
    <property type="molecule type" value="Genomic_DNA"/>
</dbReference>
<sequence>MKLLDHIDIDQPLTEQGPFDLILHKCNGLLVAAEAGDSTAERQINNIKDYIKENPSCILVDKFEHIQPLLNRHYQYQLVHDPLLNSGYNVFVPSFVNLTTADKESNMLVQKLREANVTYPFVCKPIVAQGNDDSHLMSIIFDENGLKDIKTPCVAQSFINHDSVLYKVYIVGDKPFIVEKPSVKNLSATGQDTIKFDASKLTRLNSLTTGVRLRRKFVAKMQSPAQSSHPWVEDGRATPDQDRIKEICLIIQEQIKMDLFGIDVIVDCENGRHAVIDINAFPGYESVNNFGEVLCNHLMNLMSCVETVSGDTIQYSDAEKAGPNETTSIQLCNEH</sequence>
<dbReference type="Gene3D" id="3.30.470.20">
    <property type="entry name" value="ATP-grasp fold, B domain"/>
    <property type="match status" value="1"/>
</dbReference>
<evidence type="ECO:0000259" key="12">
    <source>
        <dbReference type="Pfam" id="PF05770"/>
    </source>
</evidence>
<keyword evidence="4 9" id="KW-0479">Metal-binding</keyword>
<dbReference type="PIRSF" id="PIRSF038186">
    <property type="entry name" value="ITPK"/>
    <property type="match status" value="1"/>
</dbReference>
<dbReference type="InterPro" id="IPR040464">
    <property type="entry name" value="InsP(3)kin_ATP-grasp"/>
</dbReference>
<evidence type="ECO:0000256" key="4">
    <source>
        <dbReference type="ARBA" id="ARBA00022723"/>
    </source>
</evidence>
<evidence type="ECO:0000256" key="10">
    <source>
        <dbReference type="PIRSR" id="PIRSR038186-1"/>
    </source>
</evidence>
<dbReference type="Proteomes" id="UP000683360">
    <property type="component" value="Unassembled WGS sequence"/>
</dbReference>
<dbReference type="GO" id="GO:0052726">
    <property type="term" value="F:inositol-1,3,4-trisphosphate 5-kinase activity"/>
    <property type="evidence" value="ECO:0007669"/>
    <property type="project" value="InterPro"/>
</dbReference>
<dbReference type="AlphaFoldDB" id="A0A8S3RZJ8"/>